<dbReference type="HOGENOM" id="CLU_2779851_0_0_1"/>
<dbReference type="EnsemblPlants" id="OBART05G02460.1">
    <property type="protein sequence ID" value="OBART05G02460.1"/>
    <property type="gene ID" value="OBART05G02460"/>
</dbReference>
<dbReference type="Gramene" id="OBART05G02460.1">
    <property type="protein sequence ID" value="OBART05G02460.1"/>
    <property type="gene ID" value="OBART05G02460"/>
</dbReference>
<proteinExistence type="predicted"/>
<reference evidence="1" key="1">
    <citation type="journal article" date="2009" name="Rice">
        <title>De Novo Next Generation Sequencing of Plant Genomes.</title>
        <authorList>
            <person name="Rounsley S."/>
            <person name="Marri P.R."/>
            <person name="Yu Y."/>
            <person name="He R."/>
            <person name="Sisneros N."/>
            <person name="Goicoechea J.L."/>
            <person name="Lee S.J."/>
            <person name="Angelova A."/>
            <person name="Kudrna D."/>
            <person name="Luo M."/>
            <person name="Affourtit J."/>
            <person name="Desany B."/>
            <person name="Knight J."/>
            <person name="Niazi F."/>
            <person name="Egholm M."/>
            <person name="Wing R.A."/>
        </authorList>
    </citation>
    <scope>NUCLEOTIDE SEQUENCE [LARGE SCALE GENOMIC DNA]</scope>
    <source>
        <strain evidence="1">cv. IRGC 105608</strain>
    </source>
</reference>
<dbReference type="AlphaFoldDB" id="A0A0D3G2Y4"/>
<name>A0A0D3G2Y4_9ORYZ</name>
<keyword evidence="2" id="KW-1185">Reference proteome</keyword>
<dbReference type="PaxDb" id="65489-OBART05G02460.1"/>
<evidence type="ECO:0000313" key="1">
    <source>
        <dbReference type="EnsemblPlants" id="OBART05G02460.1"/>
    </source>
</evidence>
<evidence type="ECO:0008006" key="3">
    <source>
        <dbReference type="Google" id="ProtNLM"/>
    </source>
</evidence>
<sequence>MLVFLMAGSRLSMPNRRQGQECVLSDQHEKTIDHILIQCPKMLQLCWMVILRGIGQPNYFPANKQSFLL</sequence>
<reference evidence="1" key="2">
    <citation type="submission" date="2015-03" db="UniProtKB">
        <authorList>
            <consortium name="EnsemblPlants"/>
        </authorList>
    </citation>
    <scope>IDENTIFICATION</scope>
</reference>
<dbReference type="Proteomes" id="UP000026960">
    <property type="component" value="Chromosome 5"/>
</dbReference>
<accession>A0A0D3G2Y4</accession>
<organism evidence="1">
    <name type="scientific">Oryza barthii</name>
    <dbReference type="NCBI Taxonomy" id="65489"/>
    <lineage>
        <taxon>Eukaryota</taxon>
        <taxon>Viridiplantae</taxon>
        <taxon>Streptophyta</taxon>
        <taxon>Embryophyta</taxon>
        <taxon>Tracheophyta</taxon>
        <taxon>Spermatophyta</taxon>
        <taxon>Magnoliopsida</taxon>
        <taxon>Liliopsida</taxon>
        <taxon>Poales</taxon>
        <taxon>Poaceae</taxon>
        <taxon>BOP clade</taxon>
        <taxon>Oryzoideae</taxon>
        <taxon>Oryzeae</taxon>
        <taxon>Oryzinae</taxon>
        <taxon>Oryza</taxon>
    </lineage>
</organism>
<protein>
    <recommendedName>
        <fullName evidence="3">Reverse transcriptase zinc-binding domain-containing protein</fullName>
    </recommendedName>
</protein>
<evidence type="ECO:0000313" key="2">
    <source>
        <dbReference type="Proteomes" id="UP000026960"/>
    </source>
</evidence>